<evidence type="ECO:0000313" key="2">
    <source>
        <dbReference type="Proteomes" id="UP000442714"/>
    </source>
</evidence>
<accession>A0A844ZS16</accession>
<evidence type="ECO:0008006" key="3">
    <source>
        <dbReference type="Google" id="ProtNLM"/>
    </source>
</evidence>
<dbReference type="EMBL" id="WTYX01000001">
    <property type="protein sequence ID" value="MXO90294.1"/>
    <property type="molecule type" value="Genomic_DNA"/>
</dbReference>
<protein>
    <recommendedName>
        <fullName evidence="3">Phytoene synthase</fullName>
    </recommendedName>
</protein>
<dbReference type="OrthoDB" id="9814909at2"/>
<keyword evidence="2" id="KW-1185">Reference proteome</keyword>
<gene>
    <name evidence="1" type="ORF">GRI41_05640</name>
</gene>
<dbReference type="Proteomes" id="UP000442714">
    <property type="component" value="Unassembled WGS sequence"/>
</dbReference>
<dbReference type="RefSeq" id="WP_160603768.1">
    <property type="nucleotide sequence ID" value="NZ_WTYX01000001.1"/>
</dbReference>
<dbReference type="AlphaFoldDB" id="A0A844ZS16"/>
<comment type="caution">
    <text evidence="1">The sequence shown here is derived from an EMBL/GenBank/DDBJ whole genome shotgun (WGS) entry which is preliminary data.</text>
</comment>
<proteinExistence type="predicted"/>
<organism evidence="1 2">
    <name type="scientific">Pontixanthobacter aquaemixtae</name>
    <dbReference type="NCBI Taxonomy" id="1958940"/>
    <lineage>
        <taxon>Bacteria</taxon>
        <taxon>Pseudomonadati</taxon>
        <taxon>Pseudomonadota</taxon>
        <taxon>Alphaproteobacteria</taxon>
        <taxon>Sphingomonadales</taxon>
        <taxon>Erythrobacteraceae</taxon>
        <taxon>Pontixanthobacter</taxon>
    </lineage>
</organism>
<name>A0A844ZS16_9SPHN</name>
<reference evidence="1 2" key="1">
    <citation type="submission" date="2019-12" db="EMBL/GenBank/DDBJ databases">
        <title>Genomic-based taxomic classification of the family Erythrobacteraceae.</title>
        <authorList>
            <person name="Xu L."/>
        </authorList>
    </citation>
    <scope>NUCLEOTIDE SEQUENCE [LARGE SCALE GENOMIC DNA]</scope>
    <source>
        <strain evidence="1 2">KCTC 52763</strain>
    </source>
</reference>
<evidence type="ECO:0000313" key="1">
    <source>
        <dbReference type="EMBL" id="MXO90294.1"/>
    </source>
</evidence>
<sequence>MADSDLPLPQKLALAHAGGAVRPILEPFLALDSRLGEFVSQAKEPILTQMRIAWWRDQLAKPVADRPKGDPILDAIGQYWQGEEQALTGLVDGWEGLLAEPPLPESAAGQFVEGRAACFAATARLSAFSRYEEAALAAGRRWGWADLAARLSDAEERQFVLDQSEENAPHRMKLPRALRSLTILKTLGDRALDNSGRSLASTRADLLVVIRLGIFGR</sequence>